<comment type="caution">
    <text evidence="6">The sequence shown here is derived from an EMBL/GenBank/DDBJ whole genome shotgun (WGS) entry which is preliminary data.</text>
</comment>
<keyword evidence="1" id="KW-0805">Transcription regulation</keyword>
<protein>
    <submittedName>
        <fullName evidence="6">AraC family transcriptional regulator</fullName>
    </submittedName>
</protein>
<dbReference type="RefSeq" id="WP_340329209.1">
    <property type="nucleotide sequence ID" value="NZ_JAZHOF010000003.1"/>
</dbReference>
<evidence type="ECO:0000256" key="4">
    <source>
        <dbReference type="ARBA" id="ARBA00023163"/>
    </source>
</evidence>
<evidence type="ECO:0000256" key="1">
    <source>
        <dbReference type="ARBA" id="ARBA00023015"/>
    </source>
</evidence>
<gene>
    <name evidence="6" type="ORF">V3328_08495</name>
</gene>
<dbReference type="SMART" id="SM00342">
    <property type="entry name" value="HTH_ARAC"/>
    <property type="match status" value="1"/>
</dbReference>
<dbReference type="InterPro" id="IPR050204">
    <property type="entry name" value="AraC_XylS_family_regulators"/>
</dbReference>
<dbReference type="PANTHER" id="PTHR46796">
    <property type="entry name" value="HTH-TYPE TRANSCRIPTIONAL ACTIVATOR RHAS-RELATED"/>
    <property type="match status" value="1"/>
</dbReference>
<dbReference type="Pfam" id="PF02311">
    <property type="entry name" value="AraC_binding"/>
    <property type="match status" value="1"/>
</dbReference>
<dbReference type="PROSITE" id="PS01124">
    <property type="entry name" value="HTH_ARAC_FAMILY_2"/>
    <property type="match status" value="1"/>
</dbReference>
<dbReference type="Gene3D" id="1.10.10.60">
    <property type="entry name" value="Homeodomain-like"/>
    <property type="match status" value="2"/>
</dbReference>
<dbReference type="InterPro" id="IPR018062">
    <property type="entry name" value="HTH_AraC-typ_CS"/>
</dbReference>
<dbReference type="AlphaFoldDB" id="A0AAW9RMH1"/>
<dbReference type="PRINTS" id="PR00032">
    <property type="entry name" value="HTHARAC"/>
</dbReference>
<evidence type="ECO:0000256" key="2">
    <source>
        <dbReference type="ARBA" id="ARBA00023125"/>
    </source>
</evidence>
<proteinExistence type="predicted"/>
<feature type="domain" description="HTH araC/xylS-type" evidence="5">
    <location>
        <begin position="172"/>
        <end position="270"/>
    </location>
</feature>
<dbReference type="EMBL" id="JAZHOF010000003">
    <property type="protein sequence ID" value="MEJ8571508.1"/>
    <property type="molecule type" value="Genomic_DNA"/>
</dbReference>
<dbReference type="InterPro" id="IPR020449">
    <property type="entry name" value="Tscrpt_reg_AraC-type_HTH"/>
</dbReference>
<keyword evidence="4" id="KW-0804">Transcription</keyword>
<organism evidence="6 7">
    <name type="scientific">Microbaculum marinum</name>
    <dbReference type="NCBI Taxonomy" id="1764581"/>
    <lineage>
        <taxon>Bacteria</taxon>
        <taxon>Pseudomonadati</taxon>
        <taxon>Pseudomonadota</taxon>
        <taxon>Alphaproteobacteria</taxon>
        <taxon>Hyphomicrobiales</taxon>
        <taxon>Tepidamorphaceae</taxon>
        <taxon>Microbaculum</taxon>
    </lineage>
</organism>
<dbReference type="Proteomes" id="UP001378188">
    <property type="component" value="Unassembled WGS sequence"/>
</dbReference>
<dbReference type="GO" id="GO:0003700">
    <property type="term" value="F:DNA-binding transcription factor activity"/>
    <property type="evidence" value="ECO:0007669"/>
    <property type="project" value="InterPro"/>
</dbReference>
<dbReference type="Pfam" id="PF12833">
    <property type="entry name" value="HTH_18"/>
    <property type="match status" value="1"/>
</dbReference>
<keyword evidence="2" id="KW-0238">DNA-binding</keyword>
<evidence type="ECO:0000313" key="7">
    <source>
        <dbReference type="Proteomes" id="UP001378188"/>
    </source>
</evidence>
<dbReference type="GO" id="GO:0043565">
    <property type="term" value="F:sequence-specific DNA binding"/>
    <property type="evidence" value="ECO:0007669"/>
    <property type="project" value="InterPro"/>
</dbReference>
<dbReference type="PROSITE" id="PS00041">
    <property type="entry name" value="HTH_ARAC_FAMILY_1"/>
    <property type="match status" value="1"/>
</dbReference>
<dbReference type="PANTHER" id="PTHR46796:SF2">
    <property type="entry name" value="TRANSCRIPTIONAL REGULATORY PROTEIN"/>
    <property type="match status" value="1"/>
</dbReference>
<dbReference type="InterPro" id="IPR003313">
    <property type="entry name" value="AraC-bd"/>
</dbReference>
<sequence>MSTAISVYHGHFGRASLYSLNRSMIKHAHREGHLTFWVQGGLSTITIKDLPCVLSPERAAAINPWELHSYDPHDNDTGQYCLVLYIKPEWFMNFSRSSLGVLKFGRPEIDMTPTITRLVAHVVRLLTMARTTDLLDGYLYELTSACFEQTHTWIPGTAESNDNARINDFRVRKSIRLMTENVGQIMGLDDVATESGLSRPHFFKLFRNQTGVTPKLFWNTIRMERALTELAESPKSITDISLDLGFSSQSSFSRFFALNTGLAPTDYRRVAHVLHS</sequence>
<keyword evidence="3" id="KW-0010">Activator</keyword>
<keyword evidence="7" id="KW-1185">Reference proteome</keyword>
<evidence type="ECO:0000259" key="5">
    <source>
        <dbReference type="PROSITE" id="PS01124"/>
    </source>
</evidence>
<dbReference type="SUPFAM" id="SSF46689">
    <property type="entry name" value="Homeodomain-like"/>
    <property type="match status" value="2"/>
</dbReference>
<dbReference type="InterPro" id="IPR009057">
    <property type="entry name" value="Homeodomain-like_sf"/>
</dbReference>
<dbReference type="InterPro" id="IPR018060">
    <property type="entry name" value="HTH_AraC"/>
</dbReference>
<accession>A0AAW9RMH1</accession>
<evidence type="ECO:0000313" key="6">
    <source>
        <dbReference type="EMBL" id="MEJ8571508.1"/>
    </source>
</evidence>
<name>A0AAW9RMH1_9HYPH</name>
<reference evidence="6 7" key="1">
    <citation type="submission" date="2024-02" db="EMBL/GenBank/DDBJ databases">
        <title>Genome analysis and characterization of Microbaculum marinisediminis sp. nov., isolated from marine sediment.</title>
        <authorList>
            <person name="Du Z.-J."/>
            <person name="Ye Y.-Q."/>
            <person name="Zhang Z.-R."/>
            <person name="Yuan S.-M."/>
            <person name="Zhang X.-Y."/>
        </authorList>
    </citation>
    <scope>NUCLEOTIDE SEQUENCE [LARGE SCALE GENOMIC DNA]</scope>
    <source>
        <strain evidence="6 7">SDUM1044001</strain>
    </source>
</reference>
<evidence type="ECO:0000256" key="3">
    <source>
        <dbReference type="ARBA" id="ARBA00023159"/>
    </source>
</evidence>